<reference evidence="2 3" key="1">
    <citation type="journal article" date="2018" name="Syst. Appl. Microbiol.">
        <title>Abditibacterium utsteinense sp. nov., the first cultivated member of candidate phylum FBP, isolated from ice-free Antarctic soil samples.</title>
        <authorList>
            <person name="Tahon G."/>
            <person name="Tytgat B."/>
            <person name="Lebbe L."/>
            <person name="Carlier A."/>
            <person name="Willems A."/>
        </authorList>
    </citation>
    <scope>NUCLEOTIDE SEQUENCE [LARGE SCALE GENOMIC DNA]</scope>
    <source>
        <strain evidence="2 3">LMG 29911</strain>
    </source>
</reference>
<dbReference type="RefSeq" id="WP_105483423.1">
    <property type="nucleotide sequence ID" value="NZ_NIGF01000006.1"/>
</dbReference>
<dbReference type="Gene3D" id="3.40.50.1980">
    <property type="entry name" value="Nitrogenase molybdenum iron protein domain"/>
    <property type="match status" value="2"/>
</dbReference>
<dbReference type="Proteomes" id="UP000237684">
    <property type="component" value="Unassembled WGS sequence"/>
</dbReference>
<evidence type="ECO:0000313" key="2">
    <source>
        <dbReference type="EMBL" id="PQV64290.1"/>
    </source>
</evidence>
<dbReference type="EMBL" id="NIGF01000006">
    <property type="protein sequence ID" value="PQV64290.1"/>
    <property type="molecule type" value="Genomic_DNA"/>
</dbReference>
<dbReference type="AlphaFoldDB" id="A0A2S8SU35"/>
<dbReference type="OrthoDB" id="9787830at2"/>
<dbReference type="PROSITE" id="PS50983">
    <property type="entry name" value="FE_B12_PBP"/>
    <property type="match status" value="1"/>
</dbReference>
<dbReference type="PANTHER" id="PTHR42860:SF1">
    <property type="entry name" value="VITAMIN B12-BINDING PROTEIN"/>
    <property type="match status" value="1"/>
</dbReference>
<dbReference type="InterPro" id="IPR051030">
    <property type="entry name" value="Vitamin_B12-ABC_binding"/>
</dbReference>
<keyword evidence="3" id="KW-1185">Reference proteome</keyword>
<gene>
    <name evidence="2" type="ORF">B1R32_106136</name>
</gene>
<evidence type="ECO:0000313" key="3">
    <source>
        <dbReference type="Proteomes" id="UP000237684"/>
    </source>
</evidence>
<protein>
    <submittedName>
        <fullName evidence="2">Iron complex transport system substrate-binding protein</fullName>
    </submittedName>
</protein>
<dbReference type="InterPro" id="IPR002491">
    <property type="entry name" value="ABC_transptr_periplasmic_BD"/>
</dbReference>
<dbReference type="CDD" id="cd01144">
    <property type="entry name" value="BtuF"/>
    <property type="match status" value="1"/>
</dbReference>
<dbReference type="Pfam" id="PF01497">
    <property type="entry name" value="Peripla_BP_2"/>
    <property type="match status" value="1"/>
</dbReference>
<evidence type="ECO:0000259" key="1">
    <source>
        <dbReference type="PROSITE" id="PS50983"/>
    </source>
</evidence>
<accession>A0A2S8SU35</accession>
<name>A0A2S8SU35_9BACT</name>
<dbReference type="InParanoid" id="A0A2S8SU35"/>
<dbReference type="PANTHER" id="PTHR42860">
    <property type="entry name" value="VITAMIN B12-BINDING PROTEIN"/>
    <property type="match status" value="1"/>
</dbReference>
<proteinExistence type="predicted"/>
<feature type="domain" description="Fe/B12 periplasmic-binding" evidence="1">
    <location>
        <begin position="2"/>
        <end position="294"/>
    </location>
</feature>
<organism evidence="2 3">
    <name type="scientific">Abditibacterium utsteinense</name>
    <dbReference type="NCBI Taxonomy" id="1960156"/>
    <lineage>
        <taxon>Bacteria</taxon>
        <taxon>Pseudomonadati</taxon>
        <taxon>Abditibacteriota</taxon>
        <taxon>Abditibacteriia</taxon>
        <taxon>Abditibacteriales</taxon>
        <taxon>Abditibacteriaceae</taxon>
        <taxon>Abditibacterium</taxon>
    </lineage>
</organism>
<comment type="caution">
    <text evidence="2">The sequence shown here is derived from an EMBL/GenBank/DDBJ whole genome shotgun (WGS) entry which is preliminary data.</text>
</comment>
<sequence length="317" mass="34887">MRIVSLLPAATEIVGALGLMDSLLGVSHECDFPDQANHRPRVTFCALHEEQQRRLVSSQEVDRWVRETLASTGTLYQLDEELMRELRPDLILTQKLCDVCAVGYGSVAKMAAQLPGPPRVVNLEPSCLEDVFANIRAVAVVTGVAARGETVVAGLRARVEAVRLRAQSAASRPRCYLMEWVDPPYCAGHWNPELVQLAGGEEVFGRVGGRSTPVAWDEVLRAQPEVLVLALCGWSVERARQELPVLQSYPGWDELPAVRRGQVYAVDGSAYFSRPGPRLVESLETLAGIFHPELFAEFAPQNKPNEHVAQFQMPVAA</sequence>
<dbReference type="SUPFAM" id="SSF53807">
    <property type="entry name" value="Helical backbone' metal receptor"/>
    <property type="match status" value="1"/>
</dbReference>